<dbReference type="InParanoid" id="J5JS93"/>
<dbReference type="HOGENOM" id="CLU_000604_27_5_1"/>
<keyword evidence="5" id="KW-0067">ATP-binding</keyword>
<dbReference type="InterPro" id="IPR050173">
    <property type="entry name" value="ABC_transporter_C-like"/>
</dbReference>
<feature type="transmembrane region" description="Helical" evidence="9">
    <location>
        <begin position="120"/>
        <end position="138"/>
    </location>
</feature>
<accession>J5JS93</accession>
<evidence type="ECO:0000256" key="1">
    <source>
        <dbReference type="ARBA" id="ARBA00004370"/>
    </source>
</evidence>
<sequence length="1336" mass="148053">MVKATRQVLAANHTDGLALVLLDPTEAYEYFIITAVPAGITILFTPIWNDNVPQVVLIGEPALASTKLAVSCAMLIAQAMNLAIRCYDESSYSLQTMFAAVLSFFASLSVVWFLQFSKRYAFPSITFHNIFLTTTLLYDLAMMRHTEKSLGSIGFSQLVTVTLKLFYVLLNLSFKNPILVLQPTLLEGRATDAPSLPSIWSCLSWPGLVSVPGNLENCDLKNLPEPAWKLCSEAIFRQFKVQWNSVDKNSEQALAKAITCTLGRMLLSTAPLRLVHAVFTLAQPLLFFQILTTVFQDDAKSVSTVVNIAAAAMIWIGKSILKVMFTKQSDCIIVSIRAILIAAIYDKMMRVSAMDIQSSTALSQLMDGMRSIEILIVSTQDVASAVFQVLLGICFLWSFIGNASLLIFVPITLVALGSFLSGKQESHRRNLVTERRKSRVALTSSILKQLQSIKMMGLGPALAMYLNRQRKSEVDALLSVSTAFNVAVDCLSCGQQGKQILDRIQEFLLLDELVDKRLITDAAEDGSEVSSLMGATPTVELVRVTVMSKTGEVILLDATLRAFQYGMTMIFGPVACGKSAVLRLILGEITPSSGRLTVSSGPMVYCAQDVWLPFVCIQNGIVGDAVFDEEWYALVIRACGLEHEFEQLPDDDMTVIDGPRGRLSVSMKQRISLARAVYNRPTTIVLDDPLNAVQYNMASQIYENLFGDRGLVFNWECTVIMATNDFGHLQFADALFTVGYDGRMKSQIATTYRSAANVRAMLHDSNGLFNFPPTLEEAPESPLHPPPEEPDERDKTATHGQDASLSSYFQQPAGKKTIRTWYISVAATAIMEKMLEIFWSLSLSDSVLSPAYVAGYAAFGVASVLCNRMAAHLYFTRISTKSSIELHWRLAKTVMVATPEFVSNANIVSLLKLFDEDLETISRRLPITLMQRSFTLWALVCRIRSQYLPFAQRLYLLETQALMGVTVRCSETAAGIEHIRAFKQQSAFYQDFHGALTLSQKSYYYVLEAKRQLEYTIAIFTTAVGLATISLAFIYPQSSSPARLGLALFSIVELPEKLNSIATIWSKLDESLGAVLRIRRFCCETPIEVDEEEEPLPSKWPSKGAFEFFRVATENDGVNIDEASTRVPLVDASLEGTQKIVVSSRTGGRQPSLILAALRMINYSGAIRLDDMNIKNIPRVVLRSSMTTITREGLELEGTLRCNLDPLSMLEPYFSDADLISMLHRVKLWDAVQRRGGLDTSMKRMRFSKAQKQLLSLARGALHRRREDTKVVLIDDAITHLDGHTSKNVYDFIDGEFATCTVLMVAYDLEAIRTADTVITVEGGAITGVLERADSE</sequence>
<dbReference type="EMBL" id="JH725156">
    <property type="protein sequence ID" value="EJP67793.1"/>
    <property type="molecule type" value="Genomic_DNA"/>
</dbReference>
<organism evidence="12 13">
    <name type="scientific">Beauveria bassiana (strain ARSEF 2860)</name>
    <name type="common">White muscardine disease fungus</name>
    <name type="synonym">Tritirachium shiotae</name>
    <dbReference type="NCBI Taxonomy" id="655819"/>
    <lineage>
        <taxon>Eukaryota</taxon>
        <taxon>Fungi</taxon>
        <taxon>Dikarya</taxon>
        <taxon>Ascomycota</taxon>
        <taxon>Pezizomycotina</taxon>
        <taxon>Sordariomycetes</taxon>
        <taxon>Hypocreomycetidae</taxon>
        <taxon>Hypocreales</taxon>
        <taxon>Cordycipitaceae</taxon>
        <taxon>Beauveria</taxon>
    </lineage>
</organism>
<dbReference type="SUPFAM" id="SSF90123">
    <property type="entry name" value="ABC transporter transmembrane region"/>
    <property type="match status" value="2"/>
</dbReference>
<keyword evidence="4" id="KW-0547">Nucleotide-binding</keyword>
<feature type="transmembrane region" description="Helical" evidence="9">
    <location>
        <begin position="27"/>
        <end position="48"/>
    </location>
</feature>
<dbReference type="PROSITE" id="PS50893">
    <property type="entry name" value="ABC_TRANSPORTER_2"/>
    <property type="match status" value="1"/>
</dbReference>
<evidence type="ECO:0000259" key="10">
    <source>
        <dbReference type="PROSITE" id="PS50893"/>
    </source>
</evidence>
<comment type="subcellular location">
    <subcellularLocation>
        <location evidence="1">Membrane</location>
    </subcellularLocation>
</comment>
<keyword evidence="6 9" id="KW-1133">Transmembrane helix</keyword>
<evidence type="ECO:0000256" key="7">
    <source>
        <dbReference type="ARBA" id="ARBA00023136"/>
    </source>
</evidence>
<dbReference type="PANTHER" id="PTHR24223:SF399">
    <property type="entry name" value="ABC TRANSPORTER ATNG"/>
    <property type="match status" value="1"/>
</dbReference>
<gene>
    <name evidence="12" type="ORF">BBA_03573</name>
</gene>
<dbReference type="InterPro" id="IPR003439">
    <property type="entry name" value="ABC_transporter-like_ATP-bd"/>
</dbReference>
<reference evidence="12 13" key="1">
    <citation type="journal article" date="2012" name="Sci. Rep.">
        <title>Genomic perspectives on the evolution of fungal entomopathogenicity in Beauveria bassiana.</title>
        <authorList>
            <person name="Xiao G."/>
            <person name="Ying S.H."/>
            <person name="Zheng P."/>
            <person name="Wang Z.L."/>
            <person name="Zhang S."/>
            <person name="Xie X.Q."/>
            <person name="Shang Y."/>
            <person name="St Leger R.J."/>
            <person name="Zhao G.P."/>
            <person name="Wang C."/>
            <person name="Feng M.G."/>
        </authorList>
    </citation>
    <scope>NUCLEOTIDE SEQUENCE [LARGE SCALE GENOMIC DNA]</scope>
    <source>
        <strain evidence="12 13">ARSEF 2860</strain>
    </source>
</reference>
<proteinExistence type="predicted"/>
<dbReference type="GO" id="GO:0016887">
    <property type="term" value="F:ATP hydrolysis activity"/>
    <property type="evidence" value="ECO:0007669"/>
    <property type="project" value="InterPro"/>
</dbReference>
<dbReference type="RefSeq" id="XP_008596892.1">
    <property type="nucleotide sequence ID" value="XM_008598670.1"/>
</dbReference>
<dbReference type="SUPFAM" id="SSF52540">
    <property type="entry name" value="P-loop containing nucleoside triphosphate hydrolases"/>
    <property type="match status" value="2"/>
</dbReference>
<keyword evidence="2" id="KW-0813">Transport</keyword>
<dbReference type="GO" id="GO:0000329">
    <property type="term" value="C:fungal-type vacuole membrane"/>
    <property type="evidence" value="ECO:0007669"/>
    <property type="project" value="UniProtKB-ARBA"/>
</dbReference>
<dbReference type="GeneID" id="19886585"/>
<dbReference type="Pfam" id="PF00005">
    <property type="entry name" value="ABC_tran"/>
    <property type="match status" value="1"/>
</dbReference>
<feature type="transmembrane region" description="Helical" evidence="9">
    <location>
        <begin position="96"/>
        <end position="114"/>
    </location>
</feature>
<protein>
    <submittedName>
        <fullName evidence="12">ABC transporter</fullName>
    </submittedName>
</protein>
<dbReference type="InterPro" id="IPR011527">
    <property type="entry name" value="ABC1_TM_dom"/>
</dbReference>
<dbReference type="SMART" id="SM00382">
    <property type="entry name" value="AAA"/>
    <property type="match status" value="1"/>
</dbReference>
<keyword evidence="3 9" id="KW-0812">Transmembrane</keyword>
<feature type="transmembrane region" description="Helical" evidence="9">
    <location>
        <begin position="274"/>
        <end position="295"/>
    </location>
</feature>
<feature type="region of interest" description="Disordered" evidence="8">
    <location>
        <begin position="774"/>
        <end position="801"/>
    </location>
</feature>
<evidence type="ECO:0000256" key="4">
    <source>
        <dbReference type="ARBA" id="ARBA00022741"/>
    </source>
</evidence>
<keyword evidence="7 9" id="KW-0472">Membrane</keyword>
<feature type="transmembrane region" description="Helical" evidence="9">
    <location>
        <begin position="150"/>
        <end position="170"/>
    </location>
</feature>
<dbReference type="PANTHER" id="PTHR24223">
    <property type="entry name" value="ATP-BINDING CASSETTE SUB-FAMILY C"/>
    <property type="match status" value="1"/>
</dbReference>
<evidence type="ECO:0000256" key="6">
    <source>
        <dbReference type="ARBA" id="ARBA00022989"/>
    </source>
</evidence>
<name>J5JS93_BEAB2</name>
<feature type="domain" description="ABC transmembrane type-1" evidence="11">
    <location>
        <begin position="274"/>
        <end position="486"/>
    </location>
</feature>
<evidence type="ECO:0000259" key="11">
    <source>
        <dbReference type="PROSITE" id="PS50929"/>
    </source>
</evidence>
<dbReference type="GO" id="GO:0005524">
    <property type="term" value="F:ATP binding"/>
    <property type="evidence" value="ECO:0007669"/>
    <property type="project" value="UniProtKB-KW"/>
</dbReference>
<evidence type="ECO:0000256" key="8">
    <source>
        <dbReference type="SAM" id="MobiDB-lite"/>
    </source>
</evidence>
<feature type="domain" description="ABC transporter" evidence="10">
    <location>
        <begin position="539"/>
        <end position="765"/>
    </location>
</feature>
<evidence type="ECO:0000256" key="9">
    <source>
        <dbReference type="SAM" id="Phobius"/>
    </source>
</evidence>
<dbReference type="PROSITE" id="PS50929">
    <property type="entry name" value="ABC_TM1F"/>
    <property type="match status" value="1"/>
</dbReference>
<evidence type="ECO:0000256" key="3">
    <source>
        <dbReference type="ARBA" id="ARBA00022692"/>
    </source>
</evidence>
<evidence type="ECO:0000256" key="5">
    <source>
        <dbReference type="ARBA" id="ARBA00022840"/>
    </source>
</evidence>
<dbReference type="Gene3D" id="3.40.50.300">
    <property type="entry name" value="P-loop containing nucleotide triphosphate hydrolases"/>
    <property type="match status" value="2"/>
</dbReference>
<evidence type="ECO:0000313" key="13">
    <source>
        <dbReference type="Proteomes" id="UP000002762"/>
    </source>
</evidence>
<keyword evidence="13" id="KW-1185">Reference proteome</keyword>
<dbReference type="GO" id="GO:0140359">
    <property type="term" value="F:ABC-type transporter activity"/>
    <property type="evidence" value="ECO:0007669"/>
    <property type="project" value="InterPro"/>
</dbReference>
<evidence type="ECO:0000313" key="12">
    <source>
        <dbReference type="EMBL" id="EJP67793.1"/>
    </source>
</evidence>
<feature type="transmembrane region" description="Helical" evidence="9">
    <location>
        <begin position="302"/>
        <end position="321"/>
    </location>
</feature>
<dbReference type="InterPro" id="IPR036640">
    <property type="entry name" value="ABC1_TM_sf"/>
</dbReference>
<dbReference type="STRING" id="655819.J5JS93"/>
<dbReference type="Proteomes" id="UP000002762">
    <property type="component" value="Unassembled WGS sequence"/>
</dbReference>
<dbReference type="InterPro" id="IPR027417">
    <property type="entry name" value="P-loop_NTPase"/>
</dbReference>
<dbReference type="Gene3D" id="1.20.1560.10">
    <property type="entry name" value="ABC transporter type 1, transmembrane domain"/>
    <property type="match status" value="3"/>
</dbReference>
<dbReference type="InterPro" id="IPR003593">
    <property type="entry name" value="AAA+_ATPase"/>
</dbReference>
<evidence type="ECO:0000256" key="2">
    <source>
        <dbReference type="ARBA" id="ARBA00022448"/>
    </source>
</evidence>